<dbReference type="InterPro" id="IPR036662">
    <property type="entry name" value="PTS_EIIA_man-typ_sf"/>
</dbReference>
<evidence type="ECO:0000256" key="3">
    <source>
        <dbReference type="ARBA" id="ARBA00022490"/>
    </source>
</evidence>
<evidence type="ECO:0000256" key="1">
    <source>
        <dbReference type="ARBA" id="ARBA00004496"/>
    </source>
</evidence>
<keyword evidence="8" id="KW-0418">Kinase</keyword>
<dbReference type="Proteomes" id="UP001596282">
    <property type="component" value="Unassembled WGS sequence"/>
</dbReference>
<dbReference type="SUPFAM" id="SSF53062">
    <property type="entry name" value="PTS system fructose IIA component-like"/>
    <property type="match status" value="1"/>
</dbReference>
<evidence type="ECO:0000256" key="7">
    <source>
        <dbReference type="ARBA" id="ARBA00022683"/>
    </source>
</evidence>
<dbReference type="PANTHER" id="PTHR33799">
    <property type="entry name" value="PTS PERMEASE-RELATED-RELATED"/>
    <property type="match status" value="1"/>
</dbReference>
<evidence type="ECO:0000256" key="5">
    <source>
        <dbReference type="ARBA" id="ARBA00022597"/>
    </source>
</evidence>
<dbReference type="Gene3D" id="3.40.50.510">
    <property type="entry name" value="Phosphotransferase system, mannose-type IIA component"/>
    <property type="match status" value="1"/>
</dbReference>
<protein>
    <submittedName>
        <fullName evidence="10">PTS sugar transporter subunit IIA</fullName>
    </submittedName>
</protein>
<reference evidence="11" key="1">
    <citation type="journal article" date="2019" name="Int. J. Syst. Evol. Microbiol.">
        <title>The Global Catalogue of Microorganisms (GCM) 10K type strain sequencing project: providing services to taxonomists for standard genome sequencing and annotation.</title>
        <authorList>
            <consortium name="The Broad Institute Genomics Platform"/>
            <consortium name="The Broad Institute Genome Sequencing Center for Infectious Disease"/>
            <person name="Wu L."/>
            <person name="Ma J."/>
        </authorList>
    </citation>
    <scope>NUCLEOTIDE SEQUENCE [LARGE SCALE GENOMIC DNA]</scope>
    <source>
        <strain evidence="11">CCM 8933</strain>
    </source>
</reference>
<accession>A0ABW1S1K1</accession>
<dbReference type="InterPro" id="IPR013789">
    <property type="entry name" value="PTS_EIIA_man"/>
</dbReference>
<gene>
    <name evidence="10" type="ORF">ACFP5Y_08900</name>
</gene>
<dbReference type="InterPro" id="IPR004701">
    <property type="entry name" value="PTS_EIIA_man-typ"/>
</dbReference>
<evidence type="ECO:0000313" key="11">
    <source>
        <dbReference type="Proteomes" id="UP001596282"/>
    </source>
</evidence>
<keyword evidence="7" id="KW-0598">Phosphotransferase system</keyword>
<comment type="subcellular location">
    <subcellularLocation>
        <location evidence="1">Cytoplasm</location>
    </subcellularLocation>
</comment>
<dbReference type="InterPro" id="IPR051471">
    <property type="entry name" value="Bacterial_PTS_sugar_comp"/>
</dbReference>
<evidence type="ECO:0000256" key="6">
    <source>
        <dbReference type="ARBA" id="ARBA00022679"/>
    </source>
</evidence>
<evidence type="ECO:0000259" key="9">
    <source>
        <dbReference type="PROSITE" id="PS51096"/>
    </source>
</evidence>
<evidence type="ECO:0000256" key="8">
    <source>
        <dbReference type="ARBA" id="ARBA00022777"/>
    </source>
</evidence>
<dbReference type="RefSeq" id="WP_137628917.1">
    <property type="nucleotide sequence ID" value="NZ_BJDJ01000014.1"/>
</dbReference>
<keyword evidence="5 10" id="KW-0762">Sugar transport</keyword>
<dbReference type="InterPro" id="IPR033887">
    <property type="entry name" value="PTS_IIA_man"/>
</dbReference>
<keyword evidence="3" id="KW-0963">Cytoplasm</keyword>
<dbReference type="Pfam" id="PF03610">
    <property type="entry name" value="EIIA-man"/>
    <property type="match status" value="1"/>
</dbReference>
<evidence type="ECO:0000256" key="4">
    <source>
        <dbReference type="ARBA" id="ARBA00022553"/>
    </source>
</evidence>
<keyword evidence="11" id="KW-1185">Reference proteome</keyword>
<evidence type="ECO:0000256" key="2">
    <source>
        <dbReference type="ARBA" id="ARBA00022448"/>
    </source>
</evidence>
<name>A0ABW1S1K1_9LACO</name>
<dbReference type="CDD" id="cd00006">
    <property type="entry name" value="PTS_IIA_man"/>
    <property type="match status" value="1"/>
</dbReference>
<dbReference type="EMBL" id="JBHSSC010000037">
    <property type="protein sequence ID" value="MFC6181337.1"/>
    <property type="molecule type" value="Genomic_DNA"/>
</dbReference>
<proteinExistence type="predicted"/>
<dbReference type="PROSITE" id="PS51096">
    <property type="entry name" value="PTS_EIIA_TYPE_4"/>
    <property type="match status" value="1"/>
</dbReference>
<organism evidence="10 11">
    <name type="scientific">Lactiplantibacillus daowaiensis</name>
    <dbReference type="NCBI Taxonomy" id="2559918"/>
    <lineage>
        <taxon>Bacteria</taxon>
        <taxon>Bacillati</taxon>
        <taxon>Bacillota</taxon>
        <taxon>Bacilli</taxon>
        <taxon>Lactobacillales</taxon>
        <taxon>Lactobacillaceae</taxon>
        <taxon>Lactiplantibacillus</taxon>
    </lineage>
</organism>
<dbReference type="NCBIfam" id="TIGR00824">
    <property type="entry name" value="EIIA-man"/>
    <property type="match status" value="1"/>
</dbReference>
<keyword evidence="4" id="KW-0597">Phosphoprotein</keyword>
<evidence type="ECO:0000313" key="10">
    <source>
        <dbReference type="EMBL" id="MFC6181337.1"/>
    </source>
</evidence>
<keyword evidence="2" id="KW-0813">Transport</keyword>
<comment type="caution">
    <text evidence="10">The sequence shown here is derived from an EMBL/GenBank/DDBJ whole genome shotgun (WGS) entry which is preliminary data.</text>
</comment>
<sequence>MKVVLIGHGHTAEAMKGAVEMIFGKVDDFYPIAFLPKEGLQDLVTKMKAVTDAFDADDTLVIADLFAGTPYNAAATLALQHEVHDVIAGMSLPICLEVASQMANMQVEELVTYIMKNSDGYTKALSIINREQAEEEDF</sequence>
<feature type="domain" description="PTS EIIA type-4" evidence="9">
    <location>
        <begin position="1"/>
        <end position="122"/>
    </location>
</feature>
<dbReference type="PANTHER" id="PTHR33799:SF1">
    <property type="entry name" value="PTS SYSTEM MANNOSE-SPECIFIC EIIAB COMPONENT-RELATED"/>
    <property type="match status" value="1"/>
</dbReference>
<keyword evidence="6" id="KW-0808">Transferase</keyword>